<keyword evidence="6" id="KW-0949">S-adenosyl-L-methionine</keyword>
<evidence type="ECO:0000256" key="2">
    <source>
        <dbReference type="ARBA" id="ARBA00004286"/>
    </source>
</evidence>
<comment type="subcellular location">
    <subcellularLocation>
        <location evidence="2">Chromosome</location>
    </subcellularLocation>
    <subcellularLocation>
        <location evidence="1">Nucleus</location>
    </subcellularLocation>
</comment>
<name>V6TKD5_GIAIN</name>
<dbReference type="VEuPathDB" id="GiardiaDB:DHA2_13838"/>
<feature type="region of interest" description="Disordered" evidence="8">
    <location>
        <begin position="136"/>
        <end position="155"/>
    </location>
</feature>
<proteinExistence type="predicted"/>
<evidence type="ECO:0000313" key="11">
    <source>
        <dbReference type="EMBL" id="ESU38772.1"/>
    </source>
</evidence>
<keyword evidence="3" id="KW-0158">Chromosome</keyword>
<dbReference type="GO" id="GO:0032259">
    <property type="term" value="P:methylation"/>
    <property type="evidence" value="ECO:0007669"/>
    <property type="project" value="UniProtKB-KW"/>
</dbReference>
<dbReference type="PROSITE" id="PS50280">
    <property type="entry name" value="SET"/>
    <property type="match status" value="1"/>
</dbReference>
<gene>
    <name evidence="11" type="ORF">DHA2_13838</name>
</gene>
<dbReference type="GO" id="GO:0008168">
    <property type="term" value="F:methyltransferase activity"/>
    <property type="evidence" value="ECO:0007669"/>
    <property type="project" value="UniProtKB-KW"/>
</dbReference>
<dbReference type="InterPro" id="IPR003616">
    <property type="entry name" value="Post-SET_dom"/>
</dbReference>
<dbReference type="SUPFAM" id="SSF82199">
    <property type="entry name" value="SET domain"/>
    <property type="match status" value="1"/>
</dbReference>
<dbReference type="Proteomes" id="UP000018320">
    <property type="component" value="Unassembled WGS sequence"/>
</dbReference>
<dbReference type="GO" id="GO:0005634">
    <property type="term" value="C:nucleus"/>
    <property type="evidence" value="ECO:0007669"/>
    <property type="project" value="UniProtKB-SubCell"/>
</dbReference>
<evidence type="ECO:0000313" key="12">
    <source>
        <dbReference type="Proteomes" id="UP000018320"/>
    </source>
</evidence>
<evidence type="ECO:0000256" key="4">
    <source>
        <dbReference type="ARBA" id="ARBA00022603"/>
    </source>
</evidence>
<feature type="domain" description="Post-SET" evidence="10">
    <location>
        <begin position="370"/>
        <end position="386"/>
    </location>
</feature>
<dbReference type="InterPro" id="IPR050777">
    <property type="entry name" value="SET2_Histone-Lys_MeTrsfase"/>
</dbReference>
<sequence>MQDLRKSMPPLYSVNLSSLRALGIWEQSVTYEPREALTFDTTTQNPHLVTLKALKEFHSTPYMSSITYAAIRGRRHGRTQIVVFYTSPPSEVEASYATFKEASLAKFDHCSRILRATAFRRLCLEYQNAQWKIVKRETEHDNGSREPDTEEGDERHFSRLAMRMDQAVELYYQVYFQQKHTPPYFSRAFVNRKIRHIQRQQGRLLPSCYLERSLQNFTDCYLKHDAAKIGPGPPMSWKERHRLMLGQSCCVMKSSIHGHGLFALVYIPRGKNVIEYVGEIVNKEQANQRERSLSSKGFTSTYMFSISSNQEIIVDATFIGNAARFANHSCLPNCEVHVIENRLYLRALENISPGDELCYNYHLRQMEGDTRLQCFCNAPNCRGFMDA</sequence>
<reference evidence="12" key="1">
    <citation type="submission" date="2012-02" db="EMBL/GenBank/DDBJ databases">
        <title>Genome sequencing of Giardia lamblia Genotypes A2 and B isolates (DH and GS) and comparative analysis with the genomes of Genotypes A1 and E (WB and Pig).</title>
        <authorList>
            <person name="Adam R."/>
            <person name="Dahlstrom E."/>
            <person name="Martens C."/>
            <person name="Bruno D."/>
            <person name="Barbian K."/>
            <person name="Porcella S.F."/>
            <person name="Nash T."/>
        </authorList>
    </citation>
    <scope>NUCLEOTIDE SEQUENCE</scope>
    <source>
        <strain evidence="12">DH</strain>
    </source>
</reference>
<dbReference type="InterPro" id="IPR046341">
    <property type="entry name" value="SET_dom_sf"/>
</dbReference>
<keyword evidence="7" id="KW-0539">Nucleus</keyword>
<evidence type="ECO:0000256" key="3">
    <source>
        <dbReference type="ARBA" id="ARBA00022454"/>
    </source>
</evidence>
<dbReference type="VEuPathDB" id="GiardiaDB:QR46_1125"/>
<keyword evidence="4" id="KW-0489">Methyltransferase</keyword>
<reference evidence="11 12" key="2">
    <citation type="journal article" date="2013" name="Genome Biol. Evol.">
        <title>Genome sequencing of Giardia lamblia genotypes A2 and B isolates (DH and GS) and comparative analysis with the genomes of genotypes A1 and E (WB and Pig).</title>
        <authorList>
            <person name="Adam R.D."/>
            <person name="Dahlstrom E.W."/>
            <person name="Martens C.A."/>
            <person name="Bruno D.P."/>
            <person name="Barbian K.D."/>
            <person name="Ricklefs S.M."/>
            <person name="Hernandez M.M."/>
            <person name="Narla N.P."/>
            <person name="Patel R.B."/>
            <person name="Porcella S.F."/>
            <person name="Nash T.E."/>
        </authorList>
    </citation>
    <scope>NUCLEOTIDE SEQUENCE [LARGE SCALE GENOMIC DNA]</scope>
    <source>
        <strain evidence="11 12">DH</strain>
    </source>
</reference>
<dbReference type="PROSITE" id="PS50868">
    <property type="entry name" value="POST_SET"/>
    <property type="match status" value="1"/>
</dbReference>
<comment type="caution">
    <text evidence="11">The sequence shown here is derived from an EMBL/GenBank/DDBJ whole genome shotgun (WGS) entry which is preliminary data.</text>
</comment>
<dbReference type="InterPro" id="IPR001214">
    <property type="entry name" value="SET_dom"/>
</dbReference>
<evidence type="ECO:0000256" key="7">
    <source>
        <dbReference type="ARBA" id="ARBA00023242"/>
    </source>
</evidence>
<evidence type="ECO:0000259" key="10">
    <source>
        <dbReference type="PROSITE" id="PS50868"/>
    </source>
</evidence>
<dbReference type="VEuPathDB" id="GiardiaDB:GL50803_0013838"/>
<dbReference type="Pfam" id="PF00856">
    <property type="entry name" value="SET"/>
    <property type="match status" value="1"/>
</dbReference>
<keyword evidence="5" id="KW-0808">Transferase</keyword>
<dbReference type="VEuPathDB" id="GiardiaDB:GL50581_3502"/>
<dbReference type="AlphaFoldDB" id="V6TKD5"/>
<organism evidence="11 12">
    <name type="scientific">Giardia intestinalis</name>
    <name type="common">Giardia lamblia</name>
    <dbReference type="NCBI Taxonomy" id="5741"/>
    <lineage>
        <taxon>Eukaryota</taxon>
        <taxon>Metamonada</taxon>
        <taxon>Diplomonadida</taxon>
        <taxon>Hexamitidae</taxon>
        <taxon>Giardiinae</taxon>
        <taxon>Giardia</taxon>
    </lineage>
</organism>
<protein>
    <submittedName>
        <fullName evidence="11">Putative SET domain protein</fullName>
    </submittedName>
</protein>
<evidence type="ECO:0000256" key="8">
    <source>
        <dbReference type="SAM" id="MobiDB-lite"/>
    </source>
</evidence>
<accession>V6TKD5</accession>
<dbReference type="SMART" id="SM00317">
    <property type="entry name" value="SET"/>
    <property type="match status" value="1"/>
</dbReference>
<evidence type="ECO:0000256" key="5">
    <source>
        <dbReference type="ARBA" id="ARBA00022679"/>
    </source>
</evidence>
<dbReference type="Gene3D" id="2.170.270.10">
    <property type="entry name" value="SET domain"/>
    <property type="match status" value="1"/>
</dbReference>
<evidence type="ECO:0000256" key="6">
    <source>
        <dbReference type="ARBA" id="ARBA00022691"/>
    </source>
</evidence>
<dbReference type="SMART" id="SM00508">
    <property type="entry name" value="PostSET"/>
    <property type="match status" value="1"/>
</dbReference>
<dbReference type="GO" id="GO:0005694">
    <property type="term" value="C:chromosome"/>
    <property type="evidence" value="ECO:0007669"/>
    <property type="project" value="UniProtKB-SubCell"/>
</dbReference>
<evidence type="ECO:0000259" key="9">
    <source>
        <dbReference type="PROSITE" id="PS50280"/>
    </source>
</evidence>
<dbReference type="EMBL" id="AHGT01000009">
    <property type="protein sequence ID" value="ESU38772.1"/>
    <property type="molecule type" value="Genomic_DNA"/>
</dbReference>
<evidence type="ECO:0000256" key="1">
    <source>
        <dbReference type="ARBA" id="ARBA00004123"/>
    </source>
</evidence>
<dbReference type="PANTHER" id="PTHR22884">
    <property type="entry name" value="SET DOMAIN PROTEINS"/>
    <property type="match status" value="1"/>
</dbReference>
<feature type="domain" description="SET" evidence="9">
    <location>
        <begin position="247"/>
        <end position="362"/>
    </location>
</feature>